<evidence type="ECO:0000256" key="2">
    <source>
        <dbReference type="SAM" id="Phobius"/>
    </source>
</evidence>
<accession>A0AB39XYP7</accession>
<keyword evidence="2" id="KW-1133">Transmembrane helix</keyword>
<keyword evidence="2" id="KW-0812">Transmembrane</keyword>
<keyword evidence="2" id="KW-0472">Membrane</keyword>
<proteinExistence type="predicted"/>
<feature type="transmembrane region" description="Helical" evidence="2">
    <location>
        <begin position="137"/>
        <end position="158"/>
    </location>
</feature>
<reference evidence="3" key="1">
    <citation type="submission" date="2024-08" db="EMBL/GenBank/DDBJ databases">
        <authorList>
            <person name="Yu S.T."/>
        </authorList>
    </citation>
    <scope>NUCLEOTIDE SEQUENCE</scope>
    <source>
        <strain evidence="3">R33</strain>
    </source>
</reference>
<evidence type="ECO:0008006" key="4">
    <source>
        <dbReference type="Google" id="ProtNLM"/>
    </source>
</evidence>
<name>A0AB39XYP7_9ACTN</name>
<feature type="region of interest" description="Disordered" evidence="1">
    <location>
        <begin position="270"/>
        <end position="298"/>
    </location>
</feature>
<dbReference type="AlphaFoldDB" id="A0AB39XYP7"/>
<evidence type="ECO:0000313" key="3">
    <source>
        <dbReference type="EMBL" id="XDV62975.1"/>
    </source>
</evidence>
<feature type="transmembrane region" description="Helical" evidence="2">
    <location>
        <begin position="99"/>
        <end position="117"/>
    </location>
</feature>
<sequence length="353" mass="36449">MAAAAAAGRRAVRRPPLLSPAGGVRPATLVTAALAGLLALAVAARAGVTLTNLWDFLDFGAGVLSLVSLTSAVLWGLAATDRTVLTSGHRLVAQGAHRGLAVAGLGFLLLHIWVKVAESQTGVASAFIPFTDDDRPVLIGLGTLAGYVFVSTAVSGAVRSAFATKGRSVWWRALHVGAYPAWGASLVHGLKSGRAASGWVTVAYALCLIGVAGVLAVRLRARLRATPPRPVAAAASAPQTAPPRPRTAPQRFVRQPAEWAAERLTARLARQSGRRAAGQEPDPVRAPAGLGPVPSPRQSLEATTEILPPYGSAPYAAPYGADPYDTVFIPSVIGAGPATDRFGEPLDGMRGRQ</sequence>
<feature type="transmembrane region" description="Helical" evidence="2">
    <location>
        <begin position="196"/>
        <end position="219"/>
    </location>
</feature>
<protein>
    <recommendedName>
        <fullName evidence="4">DMSO/TMAO reductase YedYZ heme-binding membrane subunit</fullName>
    </recommendedName>
</protein>
<feature type="transmembrane region" description="Helical" evidence="2">
    <location>
        <begin position="170"/>
        <end position="190"/>
    </location>
</feature>
<organism evidence="3">
    <name type="scientific">Streptomyces sp. R33</name>
    <dbReference type="NCBI Taxonomy" id="3238629"/>
    <lineage>
        <taxon>Bacteria</taxon>
        <taxon>Bacillati</taxon>
        <taxon>Actinomycetota</taxon>
        <taxon>Actinomycetes</taxon>
        <taxon>Kitasatosporales</taxon>
        <taxon>Streptomycetaceae</taxon>
        <taxon>Streptomyces</taxon>
    </lineage>
</organism>
<feature type="transmembrane region" description="Helical" evidence="2">
    <location>
        <begin position="59"/>
        <end position="78"/>
    </location>
</feature>
<feature type="region of interest" description="Disordered" evidence="1">
    <location>
        <begin position="228"/>
        <end position="250"/>
    </location>
</feature>
<dbReference type="EMBL" id="CP165727">
    <property type="protein sequence ID" value="XDV62975.1"/>
    <property type="molecule type" value="Genomic_DNA"/>
</dbReference>
<gene>
    <name evidence="3" type="ORF">AB5J51_08530</name>
</gene>
<evidence type="ECO:0000256" key="1">
    <source>
        <dbReference type="SAM" id="MobiDB-lite"/>
    </source>
</evidence>
<dbReference type="RefSeq" id="WP_369777342.1">
    <property type="nucleotide sequence ID" value="NZ_CP165727.1"/>
</dbReference>